<dbReference type="GO" id="GO:0005886">
    <property type="term" value="C:plasma membrane"/>
    <property type="evidence" value="ECO:0007669"/>
    <property type="project" value="TreeGrafter"/>
</dbReference>
<dbReference type="CDD" id="cd00096">
    <property type="entry name" value="Ig"/>
    <property type="match status" value="1"/>
</dbReference>
<organism evidence="5 7">
    <name type="scientific">Lingula anatina</name>
    <name type="common">Brachiopod</name>
    <name type="synonym">Lingula unguis</name>
    <dbReference type="NCBI Taxonomy" id="7574"/>
    <lineage>
        <taxon>Eukaryota</taxon>
        <taxon>Metazoa</taxon>
        <taxon>Spiralia</taxon>
        <taxon>Lophotrochozoa</taxon>
        <taxon>Brachiopoda</taxon>
        <taxon>Linguliformea</taxon>
        <taxon>Lingulata</taxon>
        <taxon>Lingulida</taxon>
        <taxon>Linguloidea</taxon>
        <taxon>Lingulidae</taxon>
        <taxon>Lingula</taxon>
    </lineage>
</organism>
<dbReference type="GO" id="GO:0050808">
    <property type="term" value="P:synapse organization"/>
    <property type="evidence" value="ECO:0007669"/>
    <property type="project" value="TreeGrafter"/>
</dbReference>
<dbReference type="Pfam" id="PF13927">
    <property type="entry name" value="Ig_3"/>
    <property type="match status" value="1"/>
</dbReference>
<reference evidence="6 7" key="1">
    <citation type="journal article" date="2015" name="Nat. Commun.">
        <title>The Lingula genome provides insights into brachiopod evolution and the origin of phosphate biomineralization.</title>
        <authorList>
            <person name="Luo Y.J."/>
            <person name="Takeuchi T."/>
            <person name="Koyanagi R."/>
            <person name="Yamada L."/>
            <person name="Kanda M."/>
            <person name="Khalturina M."/>
            <person name="Fujie M."/>
            <person name="Yamasaki S.I."/>
            <person name="Endo K."/>
            <person name="Satoh N."/>
        </authorList>
    </citation>
    <scope>NUCLEOTIDE SEQUENCE</scope>
</reference>
<dbReference type="InterPro" id="IPR013783">
    <property type="entry name" value="Ig-like_fold"/>
</dbReference>
<dbReference type="RefSeq" id="XP_013408698.1">
    <property type="nucleotide sequence ID" value="XM_013553244.1"/>
</dbReference>
<dbReference type="InterPro" id="IPR007110">
    <property type="entry name" value="Ig-like_dom"/>
</dbReference>
<sequence length="522" mass="59860">MSQKQYFVRAVLILVVTVIVVNGKNVNTYFKGLSALYQDPKRNVLIVKPWTQADLLKEMQPWDSEFGVDFVSQTETVALGDTAVLHCSFPGVHRMYKNGQVDWVREPRSAGDPASLIARGSSVLAFDKRYKVLTLPHSAFSILIIKKVNQKDVAKYRCSLSQRRLKHRYIFLNVTATQIQVDRSPAENKVNAGSNLTMYCRATGYPRPLVYWTGRLKDGTPYKFSDGRQEKFGDTLTLENLNPRDTGTFTCHVENFVEPIERKHFTVTVRDLPWYLHSYLQGFNIRHFLSSWTPKPGFGEAVMLRCETAGIPKPKLTWYKDGKPVRETYELSIFTYTPSYRPNYVNSRIDIKNFGPHHQGKYTCMSSNEMGSMEKSMTLMGKKDVVGGNQLPQVLLSDFPTDDEDIVRGLKKTNNNKQDGAPDEDDDEGSGMDTGRNSSSNAQRKFDSKPSFPITRDPNSDRRPFYRGDRRLSWRTSRARQYRGRVPQNVRHYNSRRWGVRTSGNWRKSGRSSQTQTNSRRP</sequence>
<keyword evidence="1" id="KW-0732">Signal</keyword>
<dbReference type="InterPro" id="IPR036179">
    <property type="entry name" value="Ig-like_dom_sf"/>
</dbReference>
<dbReference type="KEGG" id="lak:106172498"/>
<dbReference type="SMART" id="SM00408">
    <property type="entry name" value="IGc2"/>
    <property type="match status" value="2"/>
</dbReference>
<dbReference type="InterPro" id="IPR013098">
    <property type="entry name" value="Ig_I-set"/>
</dbReference>
<feature type="region of interest" description="Disordered" evidence="3">
    <location>
        <begin position="409"/>
        <end position="522"/>
    </location>
</feature>
<feature type="domain" description="Ig-like" evidence="4">
    <location>
        <begin position="61"/>
        <end position="162"/>
    </location>
</feature>
<gene>
    <name evidence="6 7" type="primary">LOC106172498</name>
</gene>
<evidence type="ECO:0000313" key="5">
    <source>
        <dbReference type="Proteomes" id="UP000085678"/>
    </source>
</evidence>
<feature type="compositionally biased region" description="Acidic residues" evidence="3">
    <location>
        <begin position="421"/>
        <end position="430"/>
    </location>
</feature>
<dbReference type="PANTHER" id="PTHR45080:SF8">
    <property type="entry name" value="IG-LIKE DOMAIN-CONTAINING PROTEIN"/>
    <property type="match status" value="1"/>
</dbReference>
<reference evidence="6 7" key="2">
    <citation type="submission" date="2025-04" db="UniProtKB">
        <authorList>
            <consortium name="RefSeq"/>
        </authorList>
    </citation>
    <scope>IDENTIFICATION</scope>
</reference>
<dbReference type="GO" id="GO:0007156">
    <property type="term" value="P:homophilic cell adhesion via plasma membrane adhesion molecules"/>
    <property type="evidence" value="ECO:0007669"/>
    <property type="project" value="TreeGrafter"/>
</dbReference>
<feature type="domain" description="Ig-like" evidence="4">
    <location>
        <begin position="299"/>
        <end position="378"/>
    </location>
</feature>
<dbReference type="Pfam" id="PF07679">
    <property type="entry name" value="I-set"/>
    <property type="match status" value="1"/>
</dbReference>
<dbReference type="GO" id="GO:0008046">
    <property type="term" value="F:axon guidance receptor activity"/>
    <property type="evidence" value="ECO:0007669"/>
    <property type="project" value="TreeGrafter"/>
</dbReference>
<evidence type="ECO:0000256" key="1">
    <source>
        <dbReference type="ARBA" id="ARBA00022729"/>
    </source>
</evidence>
<evidence type="ECO:0000313" key="6">
    <source>
        <dbReference type="RefSeq" id="XP_013408697.1"/>
    </source>
</evidence>
<feature type="compositionally biased region" description="Polar residues" evidence="3">
    <location>
        <begin position="502"/>
        <end position="522"/>
    </location>
</feature>
<dbReference type="InterPro" id="IPR050958">
    <property type="entry name" value="Cell_Adh-Cytoskel_Orgn"/>
</dbReference>
<evidence type="ECO:0000313" key="7">
    <source>
        <dbReference type="RefSeq" id="XP_013408698.1"/>
    </source>
</evidence>
<keyword evidence="5" id="KW-1185">Reference proteome</keyword>
<dbReference type="Pfam" id="PF07686">
    <property type="entry name" value="V-set"/>
    <property type="match status" value="1"/>
</dbReference>
<accession>A0A1S3JED8</accession>
<feature type="domain" description="Ig-like" evidence="4">
    <location>
        <begin position="179"/>
        <end position="268"/>
    </location>
</feature>
<dbReference type="InterPro" id="IPR003598">
    <property type="entry name" value="Ig_sub2"/>
</dbReference>
<dbReference type="OrthoDB" id="10012075at2759"/>
<dbReference type="Proteomes" id="UP000085678">
    <property type="component" value="Unplaced"/>
</dbReference>
<dbReference type="PROSITE" id="PS50835">
    <property type="entry name" value="IG_LIKE"/>
    <property type="match status" value="3"/>
</dbReference>
<protein>
    <submittedName>
        <fullName evidence="6 7">Limbic system-associated membrane protein</fullName>
    </submittedName>
</protein>
<keyword evidence="2" id="KW-1015">Disulfide bond</keyword>
<dbReference type="PANTHER" id="PTHR45080">
    <property type="entry name" value="CONTACTIN 5"/>
    <property type="match status" value="1"/>
</dbReference>
<dbReference type="AlphaFoldDB" id="A0A1S3JED8"/>
<dbReference type="GeneID" id="106172498"/>
<dbReference type="SUPFAM" id="SSF48726">
    <property type="entry name" value="Immunoglobulin"/>
    <property type="match status" value="3"/>
</dbReference>
<dbReference type="InterPro" id="IPR013106">
    <property type="entry name" value="Ig_V-set"/>
</dbReference>
<dbReference type="InterPro" id="IPR003599">
    <property type="entry name" value="Ig_sub"/>
</dbReference>
<name>A0A1S3JED8_LINAN</name>
<feature type="compositionally biased region" description="Basic and acidic residues" evidence="3">
    <location>
        <begin position="458"/>
        <end position="472"/>
    </location>
</feature>
<dbReference type="STRING" id="7574.A0A1S3JED8"/>
<evidence type="ECO:0000256" key="3">
    <source>
        <dbReference type="SAM" id="MobiDB-lite"/>
    </source>
</evidence>
<dbReference type="GO" id="GO:0043025">
    <property type="term" value="C:neuronal cell body"/>
    <property type="evidence" value="ECO:0007669"/>
    <property type="project" value="TreeGrafter"/>
</dbReference>
<evidence type="ECO:0000259" key="4">
    <source>
        <dbReference type="PROSITE" id="PS50835"/>
    </source>
</evidence>
<evidence type="ECO:0000256" key="2">
    <source>
        <dbReference type="ARBA" id="ARBA00023157"/>
    </source>
</evidence>
<proteinExistence type="predicted"/>
<dbReference type="SMART" id="SM00409">
    <property type="entry name" value="IG"/>
    <property type="match status" value="3"/>
</dbReference>
<dbReference type="GO" id="GO:0030424">
    <property type="term" value="C:axon"/>
    <property type="evidence" value="ECO:0007669"/>
    <property type="project" value="TreeGrafter"/>
</dbReference>
<dbReference type="RefSeq" id="XP_013408697.1">
    <property type="nucleotide sequence ID" value="XM_013553243.1"/>
</dbReference>
<dbReference type="Gene3D" id="2.60.40.10">
    <property type="entry name" value="Immunoglobulins"/>
    <property type="match status" value="3"/>
</dbReference>